<dbReference type="InterPro" id="IPR043597">
    <property type="entry name" value="TPH_dom"/>
</dbReference>
<evidence type="ECO:0000313" key="10">
    <source>
        <dbReference type="Proteomes" id="UP001497512"/>
    </source>
</evidence>
<dbReference type="EMBL" id="OZ019899">
    <property type="protein sequence ID" value="CAK9232499.1"/>
    <property type="molecule type" value="Genomic_DNA"/>
</dbReference>
<dbReference type="PANTHER" id="PTHR31183">
    <property type="entry name" value="TRICHOPLEIN KERATIN FILAMENT-BINDING PROTEIN FAMILY MEMBER"/>
    <property type="match status" value="1"/>
</dbReference>
<comment type="similarity">
    <text evidence="5">Belongs to the CFAP53 family.</text>
</comment>
<protein>
    <recommendedName>
        <fullName evidence="6">Cilia- and flagella-associated protein 53</fullName>
    </recommendedName>
</protein>
<evidence type="ECO:0000256" key="4">
    <source>
        <dbReference type="ARBA" id="ARBA00023273"/>
    </source>
</evidence>
<keyword evidence="3" id="KW-0969">Cilium</keyword>
<name>A0ABP0UYE6_9BRYO</name>
<dbReference type="PANTHER" id="PTHR31183:SF1">
    <property type="entry name" value="CILIA- AND FLAGELLA-ASSOCIATED PROTEIN 53"/>
    <property type="match status" value="1"/>
</dbReference>
<evidence type="ECO:0000256" key="7">
    <source>
        <dbReference type="SAM" id="Coils"/>
    </source>
</evidence>
<sequence>MAQYVHPKRMPSNEDRIYKARQYEMKLQDCIQNVKEYKQAMCAASFAAASGPKNEHRSLSDKLEAIRMCREKKLQCRRARLQALLDGEEELLQDELKTTTMGLAERRQWLEARARALKQKRLQENDKFAAEQLNRAWRDNADDIRIHDSKLSVIRAVEGRKRQLEEAVARKILEEEEGRKMEETMAREWHLKEQALLREIEMKEAKKIEAIDILDEQLYMMNALRKEEKDAVRAEMAAMNAKWKQEEEELKLLQHQQRCYQLEKAKAVDEFNKNQKGHRNAETARDKKFEADCMAMTAAREAAEILQEKELKDSQRREAKQYAAHLQAIVGRLAADESIRNAAYKAEEDAEWAKKEAGWKREEDQRKRLWDRVHEERQQQLFEKEKIRYTIEENKRNELEHNERMAAMQEAENKMAIAAHKKTKQGLLEDIEEQIRNKQAAAITVKEQKRVEFEDIVDQEKKYADKVKANIISMPFPEPNFKHKLVKWYED</sequence>
<proteinExistence type="inferred from homology"/>
<evidence type="ECO:0000256" key="5">
    <source>
        <dbReference type="ARBA" id="ARBA00033747"/>
    </source>
</evidence>
<evidence type="ECO:0000256" key="1">
    <source>
        <dbReference type="ARBA" id="ARBA00004138"/>
    </source>
</evidence>
<keyword evidence="2 7" id="KW-0175">Coiled coil</keyword>
<accession>A0ABP0UYE6</accession>
<dbReference type="InterPro" id="IPR043596">
    <property type="entry name" value="CFAP53/TCHP"/>
</dbReference>
<evidence type="ECO:0000256" key="6">
    <source>
        <dbReference type="ARBA" id="ARBA00033773"/>
    </source>
</evidence>
<feature type="coiled-coil region" evidence="7">
    <location>
        <begin position="421"/>
        <end position="448"/>
    </location>
</feature>
<gene>
    <name evidence="9" type="ORF">CSSPTR1EN2_LOCUS21288</name>
</gene>
<comment type="subcellular location">
    <subcellularLocation>
        <location evidence="1">Cell projection</location>
        <location evidence="1">Cilium</location>
    </subcellularLocation>
</comment>
<reference evidence="9" key="1">
    <citation type="submission" date="2024-02" db="EMBL/GenBank/DDBJ databases">
        <authorList>
            <consortium name="ELIXIR-Norway"/>
            <consortium name="Elixir Norway"/>
        </authorList>
    </citation>
    <scope>NUCLEOTIDE SEQUENCE</scope>
</reference>
<feature type="coiled-coil region" evidence="7">
    <location>
        <begin position="229"/>
        <end position="256"/>
    </location>
</feature>
<evidence type="ECO:0000313" key="9">
    <source>
        <dbReference type="EMBL" id="CAK9232499.1"/>
    </source>
</evidence>
<evidence type="ECO:0000256" key="3">
    <source>
        <dbReference type="ARBA" id="ARBA00023069"/>
    </source>
</evidence>
<organism evidence="9 10">
    <name type="scientific">Sphagnum troendelagicum</name>
    <dbReference type="NCBI Taxonomy" id="128251"/>
    <lineage>
        <taxon>Eukaryota</taxon>
        <taxon>Viridiplantae</taxon>
        <taxon>Streptophyta</taxon>
        <taxon>Embryophyta</taxon>
        <taxon>Bryophyta</taxon>
        <taxon>Sphagnophytina</taxon>
        <taxon>Sphagnopsida</taxon>
        <taxon>Sphagnales</taxon>
        <taxon>Sphagnaceae</taxon>
        <taxon>Sphagnum</taxon>
    </lineage>
</organism>
<keyword evidence="4" id="KW-0966">Cell projection</keyword>
<dbReference type="Pfam" id="PF13868">
    <property type="entry name" value="TPH"/>
    <property type="match status" value="1"/>
</dbReference>
<evidence type="ECO:0000259" key="8">
    <source>
        <dbReference type="Pfam" id="PF13868"/>
    </source>
</evidence>
<dbReference type="Proteomes" id="UP001497512">
    <property type="component" value="Chromosome 7"/>
</dbReference>
<keyword evidence="10" id="KW-1185">Reference proteome</keyword>
<evidence type="ECO:0000256" key="2">
    <source>
        <dbReference type="ARBA" id="ARBA00023054"/>
    </source>
</evidence>
<feature type="domain" description="Trichohyalin-plectin-homology" evidence="8">
    <location>
        <begin position="137"/>
        <end position="468"/>
    </location>
</feature>